<evidence type="ECO:0000313" key="1">
    <source>
        <dbReference type="EMBL" id="GIY53553.1"/>
    </source>
</evidence>
<protein>
    <submittedName>
        <fullName evidence="1">Uncharacterized protein</fullName>
    </submittedName>
</protein>
<dbReference type="Proteomes" id="UP001054945">
    <property type="component" value="Unassembled WGS sequence"/>
</dbReference>
<reference evidence="1 2" key="1">
    <citation type="submission" date="2021-06" db="EMBL/GenBank/DDBJ databases">
        <title>Caerostris extrusa draft genome.</title>
        <authorList>
            <person name="Kono N."/>
            <person name="Arakawa K."/>
        </authorList>
    </citation>
    <scope>NUCLEOTIDE SEQUENCE [LARGE SCALE GENOMIC DNA]</scope>
</reference>
<keyword evidence="2" id="KW-1185">Reference proteome</keyword>
<name>A0AAV4U715_CAEEX</name>
<accession>A0AAV4U715</accession>
<comment type="caution">
    <text evidence="1">The sequence shown here is derived from an EMBL/GenBank/DDBJ whole genome shotgun (WGS) entry which is preliminary data.</text>
</comment>
<evidence type="ECO:0000313" key="2">
    <source>
        <dbReference type="Proteomes" id="UP001054945"/>
    </source>
</evidence>
<sequence length="162" mass="18615">MRTCEREGSVFWPGNVMNGRVLACYCPSSCHWKYQKESIACEEAYDDWIRGWFTVWTVVMNRGTWFIGEYICQYCSNSKEINIRRSEDTFLIKGNFKKRKEKETLSGDGTSSVMVLRGIPIFVAKISMVPYLLSNRRHSPSEIMDGILLVQGCPGRYAQGSE</sequence>
<organism evidence="1 2">
    <name type="scientific">Caerostris extrusa</name>
    <name type="common">Bark spider</name>
    <name type="synonym">Caerostris bankana</name>
    <dbReference type="NCBI Taxonomy" id="172846"/>
    <lineage>
        <taxon>Eukaryota</taxon>
        <taxon>Metazoa</taxon>
        <taxon>Ecdysozoa</taxon>
        <taxon>Arthropoda</taxon>
        <taxon>Chelicerata</taxon>
        <taxon>Arachnida</taxon>
        <taxon>Araneae</taxon>
        <taxon>Araneomorphae</taxon>
        <taxon>Entelegynae</taxon>
        <taxon>Araneoidea</taxon>
        <taxon>Araneidae</taxon>
        <taxon>Caerostris</taxon>
    </lineage>
</organism>
<dbReference type="EMBL" id="BPLR01012374">
    <property type="protein sequence ID" value="GIY53553.1"/>
    <property type="molecule type" value="Genomic_DNA"/>
</dbReference>
<dbReference type="AlphaFoldDB" id="A0AAV4U715"/>
<proteinExistence type="predicted"/>
<gene>
    <name evidence="1" type="ORF">CEXT_584651</name>
</gene>